<sequence length="365" mass="40533">MPTPTFPDDPNGLAADPPPGSQGKLGTASDALVWYQVCAVLCTTVPGLFVLLRLYTKVFIVRKTDLTDYFVVLAFLAFIPMIAIGRVMFGAGAGMHQWNIRNDDLYNILYWLHVYEIMYGPVILLIKLAILLQYLHLLAPNRTVNRFVFFGALIIMVVIAVFYITITLLSIFRCSPHEASWNRFIENAKCINLGELFIAAALFNILSDIAILLLPTRSIWVLRIPIRRKISISALFAIGSLACIADIGVIVFLVRINQKNADISYITAWLSLCIFAEISFGIIVTCMLSLAKLVEAKGCALRRCFATRSGSTKPKDSGHDRGWSSVSEEAQVPLPTLSHNTSSKSPPWNDMTFETGTHYLDGHQS</sequence>
<dbReference type="Proteomes" id="UP000663193">
    <property type="component" value="Chromosome 10"/>
</dbReference>
<dbReference type="Pfam" id="PF20684">
    <property type="entry name" value="Fung_rhodopsin"/>
    <property type="match status" value="1"/>
</dbReference>
<dbReference type="InterPro" id="IPR052337">
    <property type="entry name" value="SAT4-like"/>
</dbReference>
<keyword evidence="10" id="KW-1185">Reference proteome</keyword>
<evidence type="ECO:0000256" key="3">
    <source>
        <dbReference type="ARBA" id="ARBA00022989"/>
    </source>
</evidence>
<feature type="transmembrane region" description="Helical" evidence="7">
    <location>
        <begin position="234"/>
        <end position="254"/>
    </location>
</feature>
<feature type="domain" description="Rhodopsin" evidence="8">
    <location>
        <begin position="52"/>
        <end position="295"/>
    </location>
</feature>
<evidence type="ECO:0000256" key="5">
    <source>
        <dbReference type="ARBA" id="ARBA00038359"/>
    </source>
</evidence>
<accession>A0A7U2I5S1</accession>
<comment type="subcellular location">
    <subcellularLocation>
        <location evidence="1">Membrane</location>
        <topology evidence="1">Multi-pass membrane protein</topology>
    </subcellularLocation>
</comment>
<keyword evidence="4 7" id="KW-0472">Membrane</keyword>
<evidence type="ECO:0000313" key="10">
    <source>
        <dbReference type="Proteomes" id="UP000663193"/>
    </source>
</evidence>
<gene>
    <name evidence="9" type="ORF">JI435_305160</name>
</gene>
<keyword evidence="3 7" id="KW-1133">Transmembrane helix</keyword>
<feature type="compositionally biased region" description="Polar residues" evidence="6">
    <location>
        <begin position="337"/>
        <end position="346"/>
    </location>
</feature>
<name>A0A7U2I5S1_PHANO</name>
<evidence type="ECO:0000259" key="8">
    <source>
        <dbReference type="Pfam" id="PF20684"/>
    </source>
</evidence>
<evidence type="ECO:0000256" key="6">
    <source>
        <dbReference type="SAM" id="MobiDB-lite"/>
    </source>
</evidence>
<feature type="transmembrane region" description="Helical" evidence="7">
    <location>
        <begin position="66"/>
        <end position="88"/>
    </location>
</feature>
<comment type="similarity">
    <text evidence="5">Belongs to the SAT4 family.</text>
</comment>
<feature type="transmembrane region" description="Helical" evidence="7">
    <location>
        <begin position="266"/>
        <end position="293"/>
    </location>
</feature>
<reference evidence="10" key="1">
    <citation type="journal article" date="2021" name="BMC Genomics">
        <title>Chromosome-level genome assembly and manually-curated proteome of model necrotroph Parastagonospora nodorum Sn15 reveals a genome-wide trove of candidate effector homologs, and redundancy of virulence-related functions within an accessory chromosome.</title>
        <authorList>
            <person name="Bertazzoni S."/>
            <person name="Jones D.A.B."/>
            <person name="Phan H.T."/>
            <person name="Tan K.-C."/>
            <person name="Hane J.K."/>
        </authorList>
    </citation>
    <scope>NUCLEOTIDE SEQUENCE [LARGE SCALE GENOMIC DNA]</scope>
    <source>
        <strain evidence="10">SN15 / ATCC MYA-4574 / FGSC 10173)</strain>
    </source>
</reference>
<dbReference type="PANTHER" id="PTHR33048">
    <property type="entry name" value="PTH11-LIKE INTEGRAL MEMBRANE PROTEIN (AFU_ORTHOLOGUE AFUA_5G11245)"/>
    <property type="match status" value="1"/>
</dbReference>
<dbReference type="OrthoDB" id="4682787at2759"/>
<feature type="region of interest" description="Disordered" evidence="6">
    <location>
        <begin position="308"/>
        <end position="365"/>
    </location>
</feature>
<dbReference type="InterPro" id="IPR049326">
    <property type="entry name" value="Rhodopsin_dom_fungi"/>
</dbReference>
<organism evidence="9 10">
    <name type="scientific">Phaeosphaeria nodorum (strain SN15 / ATCC MYA-4574 / FGSC 10173)</name>
    <name type="common">Glume blotch fungus</name>
    <name type="synonym">Parastagonospora nodorum</name>
    <dbReference type="NCBI Taxonomy" id="321614"/>
    <lineage>
        <taxon>Eukaryota</taxon>
        <taxon>Fungi</taxon>
        <taxon>Dikarya</taxon>
        <taxon>Ascomycota</taxon>
        <taxon>Pezizomycotina</taxon>
        <taxon>Dothideomycetes</taxon>
        <taxon>Pleosporomycetidae</taxon>
        <taxon>Pleosporales</taxon>
        <taxon>Pleosporineae</taxon>
        <taxon>Phaeosphaeriaceae</taxon>
        <taxon>Parastagonospora</taxon>
    </lineage>
</organism>
<feature type="transmembrane region" description="Helical" evidence="7">
    <location>
        <begin position="33"/>
        <end position="54"/>
    </location>
</feature>
<feature type="transmembrane region" description="Helical" evidence="7">
    <location>
        <begin position="191"/>
        <end position="214"/>
    </location>
</feature>
<feature type="transmembrane region" description="Helical" evidence="7">
    <location>
        <begin position="147"/>
        <end position="171"/>
    </location>
</feature>
<dbReference type="AlphaFoldDB" id="A0A7U2I5S1"/>
<dbReference type="EMBL" id="CP069032">
    <property type="protein sequence ID" value="QRD00408.1"/>
    <property type="molecule type" value="Genomic_DNA"/>
</dbReference>
<dbReference type="GO" id="GO:0016020">
    <property type="term" value="C:membrane"/>
    <property type="evidence" value="ECO:0007669"/>
    <property type="project" value="UniProtKB-SubCell"/>
</dbReference>
<feature type="region of interest" description="Disordered" evidence="6">
    <location>
        <begin position="1"/>
        <end position="22"/>
    </location>
</feature>
<keyword evidence="2 7" id="KW-0812">Transmembrane</keyword>
<dbReference type="PANTHER" id="PTHR33048:SF47">
    <property type="entry name" value="INTEGRAL MEMBRANE PROTEIN-RELATED"/>
    <property type="match status" value="1"/>
</dbReference>
<feature type="compositionally biased region" description="Basic and acidic residues" evidence="6">
    <location>
        <begin position="313"/>
        <end position="322"/>
    </location>
</feature>
<evidence type="ECO:0000256" key="1">
    <source>
        <dbReference type="ARBA" id="ARBA00004141"/>
    </source>
</evidence>
<proteinExistence type="inferred from homology"/>
<evidence type="ECO:0000256" key="4">
    <source>
        <dbReference type="ARBA" id="ARBA00023136"/>
    </source>
</evidence>
<feature type="transmembrane region" description="Helical" evidence="7">
    <location>
        <begin position="108"/>
        <end position="135"/>
    </location>
</feature>
<evidence type="ECO:0000313" key="9">
    <source>
        <dbReference type="EMBL" id="QRD00408.1"/>
    </source>
</evidence>
<dbReference type="VEuPathDB" id="FungiDB:JI435_305160"/>
<evidence type="ECO:0000256" key="2">
    <source>
        <dbReference type="ARBA" id="ARBA00022692"/>
    </source>
</evidence>
<protein>
    <recommendedName>
        <fullName evidence="8">Rhodopsin domain-containing protein</fullName>
    </recommendedName>
</protein>
<evidence type="ECO:0000256" key="7">
    <source>
        <dbReference type="SAM" id="Phobius"/>
    </source>
</evidence>